<sequence length="190" mass="21010">MELLSLVPNTPAFDGAVDCYRRIWDRDGTVAFRKHAEFPGYRGFVAVEDGAVVGYVYGYTSEPGQYYHEALRAVLPPSTYARWLDDCFELVELGVAPEARGRGLGGRLHDCLLQGLPHATSVLTTGVDNEAARELYERRDWEAVFEPFDPEGGEPMVVYGRALDATDDALDGPAVDPGGAEKRRVTRTER</sequence>
<keyword evidence="4" id="KW-1185">Reference proteome</keyword>
<dbReference type="SUPFAM" id="SSF55729">
    <property type="entry name" value="Acyl-CoA N-acyltransferases (Nat)"/>
    <property type="match status" value="1"/>
</dbReference>
<dbReference type="Proteomes" id="UP001597187">
    <property type="component" value="Unassembled WGS sequence"/>
</dbReference>
<evidence type="ECO:0000259" key="2">
    <source>
        <dbReference type="PROSITE" id="PS51186"/>
    </source>
</evidence>
<reference evidence="3 4" key="1">
    <citation type="journal article" date="2019" name="Int. J. Syst. Evol. Microbiol.">
        <title>The Global Catalogue of Microorganisms (GCM) 10K type strain sequencing project: providing services to taxonomists for standard genome sequencing and annotation.</title>
        <authorList>
            <consortium name="The Broad Institute Genomics Platform"/>
            <consortium name="The Broad Institute Genome Sequencing Center for Infectious Disease"/>
            <person name="Wu L."/>
            <person name="Ma J."/>
        </authorList>
    </citation>
    <scope>NUCLEOTIDE SEQUENCE [LARGE SCALE GENOMIC DNA]</scope>
    <source>
        <strain evidence="3 4">CGMCC 1.12563</strain>
    </source>
</reference>
<dbReference type="CDD" id="cd04301">
    <property type="entry name" value="NAT_SF"/>
    <property type="match status" value="1"/>
</dbReference>
<dbReference type="InterPro" id="IPR000182">
    <property type="entry name" value="GNAT_dom"/>
</dbReference>
<dbReference type="PROSITE" id="PS51186">
    <property type="entry name" value="GNAT"/>
    <property type="match status" value="1"/>
</dbReference>
<dbReference type="Gene3D" id="3.40.630.30">
    <property type="match status" value="1"/>
</dbReference>
<dbReference type="Pfam" id="PF00583">
    <property type="entry name" value="Acetyltransf_1"/>
    <property type="match status" value="1"/>
</dbReference>
<feature type="region of interest" description="Disordered" evidence="1">
    <location>
        <begin position="167"/>
        <end position="190"/>
    </location>
</feature>
<organism evidence="3 4">
    <name type="scientific">Halomarina rubra</name>
    <dbReference type="NCBI Taxonomy" id="2071873"/>
    <lineage>
        <taxon>Archaea</taxon>
        <taxon>Methanobacteriati</taxon>
        <taxon>Methanobacteriota</taxon>
        <taxon>Stenosarchaea group</taxon>
        <taxon>Halobacteria</taxon>
        <taxon>Halobacteriales</taxon>
        <taxon>Natronomonadaceae</taxon>
        <taxon>Halomarina</taxon>
    </lineage>
</organism>
<name>A0ABD6AYH2_9EURY</name>
<keyword evidence="3" id="KW-0012">Acyltransferase</keyword>
<accession>A0ABD6AYH2</accession>
<dbReference type="AlphaFoldDB" id="A0ABD6AYH2"/>
<keyword evidence="3" id="KW-0808">Transferase</keyword>
<evidence type="ECO:0000313" key="3">
    <source>
        <dbReference type="EMBL" id="MFD1514648.1"/>
    </source>
</evidence>
<feature type="domain" description="N-acetyltransferase" evidence="2">
    <location>
        <begin position="1"/>
        <end position="164"/>
    </location>
</feature>
<dbReference type="EC" id="2.3.-.-" evidence="3"/>
<evidence type="ECO:0000256" key="1">
    <source>
        <dbReference type="SAM" id="MobiDB-lite"/>
    </source>
</evidence>
<gene>
    <name evidence="3" type="ORF">ACFSBT_15315</name>
</gene>
<dbReference type="EMBL" id="JBHUDC010000008">
    <property type="protein sequence ID" value="MFD1514648.1"/>
    <property type="molecule type" value="Genomic_DNA"/>
</dbReference>
<proteinExistence type="predicted"/>
<dbReference type="RefSeq" id="WP_250874590.1">
    <property type="nucleotide sequence ID" value="NZ_JALXFV010000008.1"/>
</dbReference>
<evidence type="ECO:0000313" key="4">
    <source>
        <dbReference type="Proteomes" id="UP001597187"/>
    </source>
</evidence>
<dbReference type="InterPro" id="IPR016181">
    <property type="entry name" value="Acyl_CoA_acyltransferase"/>
</dbReference>
<comment type="caution">
    <text evidence="3">The sequence shown here is derived from an EMBL/GenBank/DDBJ whole genome shotgun (WGS) entry which is preliminary data.</text>
</comment>
<protein>
    <submittedName>
        <fullName evidence="3">GNAT family N-acetyltransferase</fullName>
        <ecNumber evidence="3">2.3.-.-</ecNumber>
    </submittedName>
</protein>
<feature type="compositionally biased region" description="Basic and acidic residues" evidence="1">
    <location>
        <begin position="179"/>
        <end position="190"/>
    </location>
</feature>
<dbReference type="GO" id="GO:0016746">
    <property type="term" value="F:acyltransferase activity"/>
    <property type="evidence" value="ECO:0007669"/>
    <property type="project" value="UniProtKB-KW"/>
</dbReference>